<dbReference type="AlphaFoldDB" id="A0A443Q1S4"/>
<feature type="compositionally biased region" description="Pro residues" evidence="1">
    <location>
        <begin position="457"/>
        <end position="495"/>
    </location>
</feature>
<reference evidence="3 4" key="1">
    <citation type="journal article" date="2019" name="Nat. Plants">
        <title>Stout camphor tree genome fills gaps in understanding of flowering plant genome evolution.</title>
        <authorList>
            <person name="Chaw S.M."/>
            <person name="Liu Y.C."/>
            <person name="Wu Y.W."/>
            <person name="Wang H.Y."/>
            <person name="Lin C.I."/>
            <person name="Wu C.S."/>
            <person name="Ke H.M."/>
            <person name="Chang L.Y."/>
            <person name="Hsu C.Y."/>
            <person name="Yang H.T."/>
            <person name="Sudianto E."/>
            <person name="Hsu M.H."/>
            <person name="Wu K.P."/>
            <person name="Wang L.N."/>
            <person name="Leebens-Mack J.H."/>
            <person name="Tsai I.J."/>
        </authorList>
    </citation>
    <scope>NUCLEOTIDE SEQUENCE [LARGE SCALE GENOMIC DNA]</scope>
    <source>
        <strain evidence="4">cv. Chaw 1501</strain>
        <tissue evidence="3">Young leaves</tissue>
    </source>
</reference>
<proteinExistence type="predicted"/>
<gene>
    <name evidence="3" type="ORF">CKAN_02637900</name>
</gene>
<comment type="caution">
    <text evidence="3">The sequence shown here is derived from an EMBL/GenBank/DDBJ whole genome shotgun (WGS) entry which is preliminary data.</text>
</comment>
<evidence type="ECO:0000256" key="1">
    <source>
        <dbReference type="SAM" id="MobiDB-lite"/>
    </source>
</evidence>
<sequence length="699" mass="80362">MRIDHSLVSALIERWRPETNTFHFLSGEATITLEDVAYIYGLPIDGPPVIGRTYTKRPIIEEVCNTLLGKVPKPTDIEGGQLKLTWFHKNFVEPPENASEDDIDRYTRAYLFCLVSTQICGFTSGSRGPAYLLELFETFQVYAWAPACLANLYRTLSKATRVKDGIRTICGALQLLQIWAYSRMRIGRPIKQNMENIKFEFPLFKMWEKRLKNHFSLTTVEEARQQLDQQGIDQFEWQPYLQFAEELIEQVSEADNCLFTVCTEMIFYSIVEPHNADRVMKQFGWRQILPPPLHSIPWRDEKSSNVTVDYRVKLKQQVEAWQNRLSLVIDGEYDELVGRHPDEYFAWYHRITRLRVGRPPQGRRNPLYEHAVQQMEIFLKHVAATIESVDEKYDSWFLYKIMQTIQQQCLKFSAACSAGFENFNLEECINSMSYENFNKENQEEEMGEVPPDVHTPQPSPFVNPSPTPHPPPFVTPSATPQPSPSVVPSPTPQPPSIVASSSTPGFFPYTIPSPTTQPSPLVPLRFTPQLDPSVICSPTPQAVPFVIQSPTPNPPPIVIPSPSHVVSSMVGRVKGNPRKRIIPPRLSPYVLGPTSKRSRPNPPNPQYSLTAEEDKILDKFWKSYYKKVPELDQICSRVSAESMRQCLHKYWIDTNIMDCWFEILESNVPTSHFFPSSLAHWEQKNFDRLLSYCIWERGT</sequence>
<dbReference type="InterPro" id="IPR019557">
    <property type="entry name" value="AminoTfrase-like_pln_mobile"/>
</dbReference>
<feature type="domain" description="Aminotransferase-like plant mobile" evidence="2">
    <location>
        <begin position="3"/>
        <end position="349"/>
    </location>
</feature>
<evidence type="ECO:0000313" key="3">
    <source>
        <dbReference type="EMBL" id="RWR96974.1"/>
    </source>
</evidence>
<dbReference type="PANTHER" id="PTHR46033:SF8">
    <property type="entry name" value="PROTEIN MAINTENANCE OF MERISTEMS-LIKE"/>
    <property type="match status" value="1"/>
</dbReference>
<evidence type="ECO:0000313" key="4">
    <source>
        <dbReference type="Proteomes" id="UP000283530"/>
    </source>
</evidence>
<keyword evidence="4" id="KW-1185">Reference proteome</keyword>
<dbReference type="PANTHER" id="PTHR46033">
    <property type="entry name" value="PROTEIN MAIN-LIKE 2"/>
    <property type="match status" value="1"/>
</dbReference>
<feature type="region of interest" description="Disordered" evidence="1">
    <location>
        <begin position="441"/>
        <end position="501"/>
    </location>
</feature>
<dbReference type="InterPro" id="IPR044824">
    <property type="entry name" value="MAIN-like"/>
</dbReference>
<organism evidence="3 4">
    <name type="scientific">Cinnamomum micranthum f. kanehirae</name>
    <dbReference type="NCBI Taxonomy" id="337451"/>
    <lineage>
        <taxon>Eukaryota</taxon>
        <taxon>Viridiplantae</taxon>
        <taxon>Streptophyta</taxon>
        <taxon>Embryophyta</taxon>
        <taxon>Tracheophyta</taxon>
        <taxon>Spermatophyta</taxon>
        <taxon>Magnoliopsida</taxon>
        <taxon>Magnoliidae</taxon>
        <taxon>Laurales</taxon>
        <taxon>Lauraceae</taxon>
        <taxon>Cinnamomum</taxon>
    </lineage>
</organism>
<dbReference type="GO" id="GO:0010073">
    <property type="term" value="P:meristem maintenance"/>
    <property type="evidence" value="ECO:0007669"/>
    <property type="project" value="InterPro"/>
</dbReference>
<name>A0A443Q1S4_9MAGN</name>
<protein>
    <submittedName>
        <fullName evidence="3">Serine/threonine-protein phosphatase 7 long form</fullName>
    </submittedName>
</protein>
<dbReference type="Pfam" id="PF10536">
    <property type="entry name" value="PMD"/>
    <property type="match status" value="1"/>
</dbReference>
<accession>A0A443Q1S4</accession>
<dbReference type="Proteomes" id="UP000283530">
    <property type="component" value="Unassembled WGS sequence"/>
</dbReference>
<evidence type="ECO:0000259" key="2">
    <source>
        <dbReference type="Pfam" id="PF10536"/>
    </source>
</evidence>
<dbReference type="STRING" id="337451.A0A443Q1S4"/>
<dbReference type="EMBL" id="QPKB01000012">
    <property type="protein sequence ID" value="RWR96974.1"/>
    <property type="molecule type" value="Genomic_DNA"/>
</dbReference>